<organism evidence="2 3">
    <name type="scientific">Dreissena polymorpha</name>
    <name type="common">Zebra mussel</name>
    <name type="synonym">Mytilus polymorpha</name>
    <dbReference type="NCBI Taxonomy" id="45954"/>
    <lineage>
        <taxon>Eukaryota</taxon>
        <taxon>Metazoa</taxon>
        <taxon>Spiralia</taxon>
        <taxon>Lophotrochozoa</taxon>
        <taxon>Mollusca</taxon>
        <taxon>Bivalvia</taxon>
        <taxon>Autobranchia</taxon>
        <taxon>Heteroconchia</taxon>
        <taxon>Euheterodonta</taxon>
        <taxon>Imparidentia</taxon>
        <taxon>Neoheterodontei</taxon>
        <taxon>Myida</taxon>
        <taxon>Dreissenoidea</taxon>
        <taxon>Dreissenidae</taxon>
        <taxon>Dreissena</taxon>
    </lineage>
</organism>
<dbReference type="EMBL" id="JAIWYP010000003">
    <property type="protein sequence ID" value="KAH3852472.1"/>
    <property type="molecule type" value="Genomic_DNA"/>
</dbReference>
<reference evidence="2" key="2">
    <citation type="submission" date="2020-11" db="EMBL/GenBank/DDBJ databases">
        <authorList>
            <person name="McCartney M.A."/>
            <person name="Auch B."/>
            <person name="Kono T."/>
            <person name="Mallez S."/>
            <person name="Becker A."/>
            <person name="Gohl D.M."/>
            <person name="Silverstein K.A.T."/>
            <person name="Koren S."/>
            <person name="Bechman K.B."/>
            <person name="Herman A."/>
            <person name="Abrahante J.E."/>
            <person name="Garbe J."/>
        </authorList>
    </citation>
    <scope>NUCLEOTIDE SEQUENCE</scope>
    <source>
        <strain evidence="2">Duluth1</strain>
        <tissue evidence="2">Whole animal</tissue>
    </source>
</reference>
<dbReference type="Proteomes" id="UP000828390">
    <property type="component" value="Unassembled WGS sequence"/>
</dbReference>
<evidence type="ECO:0000313" key="3">
    <source>
        <dbReference type="Proteomes" id="UP000828390"/>
    </source>
</evidence>
<keyword evidence="1" id="KW-1133">Transmembrane helix</keyword>
<accession>A0A9D4L5N2</accession>
<sequence>MTLLACIAKALIPIEIGPLATSQAAISVKKKQKDNFHNKAIQMFHIFVVVIFATFMIDLSTSKAKGV</sequence>
<comment type="caution">
    <text evidence="2">The sequence shown here is derived from an EMBL/GenBank/DDBJ whole genome shotgun (WGS) entry which is preliminary data.</text>
</comment>
<keyword evidence="3" id="KW-1185">Reference proteome</keyword>
<protein>
    <submittedName>
        <fullName evidence="2">Uncharacterized protein</fullName>
    </submittedName>
</protein>
<name>A0A9D4L5N2_DREPO</name>
<keyword evidence="1" id="KW-0472">Membrane</keyword>
<proteinExistence type="predicted"/>
<evidence type="ECO:0000313" key="2">
    <source>
        <dbReference type="EMBL" id="KAH3852472.1"/>
    </source>
</evidence>
<keyword evidence="1" id="KW-0812">Transmembrane</keyword>
<dbReference type="AlphaFoldDB" id="A0A9D4L5N2"/>
<reference evidence="2" key="1">
    <citation type="journal article" date="2019" name="bioRxiv">
        <title>The Genome of the Zebra Mussel, Dreissena polymorpha: A Resource for Invasive Species Research.</title>
        <authorList>
            <person name="McCartney M.A."/>
            <person name="Auch B."/>
            <person name="Kono T."/>
            <person name="Mallez S."/>
            <person name="Zhang Y."/>
            <person name="Obille A."/>
            <person name="Becker A."/>
            <person name="Abrahante J.E."/>
            <person name="Garbe J."/>
            <person name="Badalamenti J.P."/>
            <person name="Herman A."/>
            <person name="Mangelson H."/>
            <person name="Liachko I."/>
            <person name="Sullivan S."/>
            <person name="Sone E.D."/>
            <person name="Koren S."/>
            <person name="Silverstein K.A.T."/>
            <person name="Beckman K.B."/>
            <person name="Gohl D.M."/>
        </authorList>
    </citation>
    <scope>NUCLEOTIDE SEQUENCE</scope>
    <source>
        <strain evidence="2">Duluth1</strain>
        <tissue evidence="2">Whole animal</tissue>
    </source>
</reference>
<gene>
    <name evidence="2" type="ORF">DPMN_094982</name>
</gene>
<evidence type="ECO:0000256" key="1">
    <source>
        <dbReference type="SAM" id="Phobius"/>
    </source>
</evidence>
<feature type="transmembrane region" description="Helical" evidence="1">
    <location>
        <begin position="40"/>
        <end position="59"/>
    </location>
</feature>